<proteinExistence type="predicted"/>
<dbReference type="InterPro" id="IPR013783">
    <property type="entry name" value="Ig-like_fold"/>
</dbReference>
<accession>A0A3E5BGA1</accession>
<dbReference type="AlphaFoldDB" id="A0A3E5BGA1"/>
<feature type="chain" id="PRO_5017691907" description="T9SS C-terminal target domain-containing protein" evidence="1">
    <location>
        <begin position="24"/>
        <end position="1160"/>
    </location>
</feature>
<comment type="caution">
    <text evidence="2">The sequence shown here is derived from an EMBL/GenBank/DDBJ whole genome shotgun (WGS) entry which is preliminary data.</text>
</comment>
<dbReference type="Gene3D" id="2.60.40.10">
    <property type="entry name" value="Immunoglobulins"/>
    <property type="match status" value="2"/>
</dbReference>
<protein>
    <recommendedName>
        <fullName evidence="4">T9SS C-terminal target domain-containing protein</fullName>
    </recommendedName>
</protein>
<evidence type="ECO:0000313" key="3">
    <source>
        <dbReference type="Proteomes" id="UP000260983"/>
    </source>
</evidence>
<organism evidence="2 3">
    <name type="scientific">Bacteroides oleiciplenus</name>
    <dbReference type="NCBI Taxonomy" id="626931"/>
    <lineage>
        <taxon>Bacteria</taxon>
        <taxon>Pseudomonadati</taxon>
        <taxon>Bacteroidota</taxon>
        <taxon>Bacteroidia</taxon>
        <taxon>Bacteroidales</taxon>
        <taxon>Bacteroidaceae</taxon>
        <taxon>Bacteroides</taxon>
    </lineage>
</organism>
<feature type="signal peptide" evidence="1">
    <location>
        <begin position="1"/>
        <end position="23"/>
    </location>
</feature>
<keyword evidence="1" id="KW-0732">Signal</keyword>
<name>A0A3E5BGA1_9BACE</name>
<dbReference type="Proteomes" id="UP000260983">
    <property type="component" value="Unassembled WGS sequence"/>
</dbReference>
<dbReference type="EMBL" id="QSUL01000005">
    <property type="protein sequence ID" value="RGN36621.1"/>
    <property type="molecule type" value="Genomic_DNA"/>
</dbReference>
<evidence type="ECO:0000256" key="1">
    <source>
        <dbReference type="SAM" id="SignalP"/>
    </source>
</evidence>
<evidence type="ECO:0000313" key="2">
    <source>
        <dbReference type="EMBL" id="RGN36621.1"/>
    </source>
</evidence>
<reference evidence="2 3" key="1">
    <citation type="submission" date="2018-08" db="EMBL/GenBank/DDBJ databases">
        <title>A genome reference for cultivated species of the human gut microbiota.</title>
        <authorList>
            <person name="Zou Y."/>
            <person name="Xue W."/>
            <person name="Luo G."/>
        </authorList>
    </citation>
    <scope>NUCLEOTIDE SEQUENCE [LARGE SCALE GENOMIC DNA]</scope>
    <source>
        <strain evidence="2 3">OM05-15BH</strain>
    </source>
</reference>
<sequence length="1160" mass="126171">MRNITFKMFFLLAALLGYNFAIAQTGAPHTLRGESQVASVSLNWKSPAEPKTMQWHNDTPYNGIDGVSQNGEIPVLYVANRFDKNDLKEYNGSVIDAISFCNYSAVLEVSVLLYENDKVVREQKVNLENLKLKEMQTIKLDEPYTIHDDVELTVAVKFIHGTNVTFVGIMDRVAGVTGKGDLYSYDGKNWKNIVKGNFLVTAHIDAPAAEEPDGYNVYRGDTKVNTALLTEKSATFKDEPKGTYSYSVAAVYGDKEEKSFPLSLTNISVEDVRPIAVDVRAAVNGLNTTLTWKSPILADKTLTWCNGEPDKAMGGTTGTVRKIWAVNAFSGDELASYANHKITAINVMLNSVVTEMWLAIFENGKIVYSQQVPAEEVGKLEADKWLKFSLTTPYEIDPSVELSYGYYVVHAVGLYPGKLDKGPAISGACFISTTAAKPDFNTSSPSWTNIEAASNANWMLSADVEAQGEVTTPVVKDYTVCRDGVEVKTGVTGLTYTEELSPGTYKYTIITNYTDGLSSNASSSASATVELPAEYVRPTFTETTFADGELSLKWDIYADLPLELKHCGEPVAKWGMTNDGKDVDLYVGAEFKKEDLALYADYEITGVNLFLAEEVKELKVVLSSNKKILASKDVTSIKVGETLNIGFDEPVAVPVGASVIVGYYVLFADGKEPITVDAGPRADGGDMLSLDGITWLNCSRVDPTFNYNFVVGAQVRLKGSQKASSTLRKTANAGLQTIAFQSVAASSLSSLQAVTSFGVNGTVATRAAADDKPVVKSYRLYCNGAVLTETEKAEYTATLDYGNYEYAVSAVYSNGWESALSDTYQVEYKQANLAPAPYGLNGTLENKNLTLTWQSPEAANEMSYQDKTSGSKAIGLTRSSGVYGYFAISYDADELADQVGKYITHIKYSLNDVNLQTSSVVVFYDRNLVYEQAVDIKTLKIGENVVRLDKPVQIPAGREVCVGYYVSHDNGVKPNVTDEGPAIDGKGNLLTTDGTSWKTLKSMNKDLDYNWRISAVLQDADKQAVTRAEEAATTYNLYVDGTLLKEGIQATNYVVENAADGSYTVTAVVGGVETAASNAVVVGVPTGLDKVEDNAKVYYDSRLQKVVLPQEGTVYVYSVSGTLAKQVANVQFVDMSDLPVGVYVVRSVLTDGEQMIKVLK</sequence>
<dbReference type="RefSeq" id="WP_117724075.1">
    <property type="nucleotide sequence ID" value="NZ_QSUL01000005.1"/>
</dbReference>
<evidence type="ECO:0008006" key="4">
    <source>
        <dbReference type="Google" id="ProtNLM"/>
    </source>
</evidence>
<gene>
    <name evidence="2" type="ORF">DXB65_09525</name>
</gene>